<keyword evidence="10" id="KW-0030">Aminoacyl-tRNA synthetase</keyword>
<evidence type="ECO:0000259" key="16">
    <source>
        <dbReference type="PROSITE" id="PS51447"/>
    </source>
</evidence>
<keyword evidence="8" id="KW-0809">Transit peptide</keyword>
<comment type="caution">
    <text evidence="17">The sequence shown here is derived from an EMBL/GenBank/DDBJ whole genome shotgun (WGS) entry which is preliminary data.</text>
</comment>
<dbReference type="InterPro" id="IPR004530">
    <property type="entry name" value="Phe-tRNA-synth_IIc_mito"/>
</dbReference>
<dbReference type="AlphaFoldDB" id="A0AAV5QMQ2"/>
<comment type="subcellular location">
    <subcellularLocation>
        <location evidence="1">Mitochondrion matrix</location>
    </subcellularLocation>
</comment>
<evidence type="ECO:0000256" key="2">
    <source>
        <dbReference type="ARBA" id="ARBA00008226"/>
    </source>
</evidence>
<dbReference type="GeneID" id="90073787"/>
<dbReference type="InterPro" id="IPR002319">
    <property type="entry name" value="Phenylalanyl-tRNA_Synthase"/>
</dbReference>
<dbReference type="PANTHER" id="PTHR11538:SF41">
    <property type="entry name" value="PHENYLALANINE--TRNA LIGASE, MITOCHONDRIAL"/>
    <property type="match status" value="1"/>
</dbReference>
<dbReference type="Pfam" id="PF03147">
    <property type="entry name" value="FDX-ACB"/>
    <property type="match status" value="1"/>
</dbReference>
<evidence type="ECO:0000256" key="4">
    <source>
        <dbReference type="ARBA" id="ARBA00022598"/>
    </source>
</evidence>
<accession>A0AAV5QMQ2</accession>
<dbReference type="EMBL" id="BTFZ01000011">
    <property type="protein sequence ID" value="GMM35812.1"/>
    <property type="molecule type" value="Genomic_DNA"/>
</dbReference>
<sequence length="456" mass="52895">MLTYSTRPLQRGVLFHSLNVLAQRRCYSAIKKDDVISIDGVDYKTDGWTNVPQSILDLTGRKLHLRKDHPIGILSNLIKNKFDKKEYTFYNNFKPVVTTFENFDVLDFPQDHVGRSKSDTYYINKDNLLRTHTSAHEYECFKETKTPGYFISADVYRRDEIDRTHYPAFHQMEGARIWKKGDIEQIKKDLKSIPPVDLVVEDVVRPFDAVDNPKQAHMTDEETDLVGQHLRRTCEVIVDTVFNEAKKAGKLAGSTDPFLNEPLKVRWVEAYFPWTAPSWEIEVWWKGEWLECLGCGVVRKVVLDNSGVDNSIGWAFGIGLDRIAMLLFGVPDIRLFWSLDERFSKQFKENTITNFVPYSKYPGTQRDISFWLPKSVENSAPFHSNDFFEIAREFGGDLIENVSIVDEFTHPKTGKSSKCYRINYQSMDKTLTNEQVNEINEAIRKALTERFEVELR</sequence>
<evidence type="ECO:0000256" key="7">
    <source>
        <dbReference type="ARBA" id="ARBA00022917"/>
    </source>
</evidence>
<feature type="domain" description="FDX-ACB" evidence="16">
    <location>
        <begin position="359"/>
        <end position="456"/>
    </location>
</feature>
<keyword evidence="5" id="KW-0547">Nucleotide-binding</keyword>
<dbReference type="Gene3D" id="3.30.70.380">
    <property type="entry name" value="Ferrodoxin-fold anticodon-binding domain"/>
    <property type="match status" value="1"/>
</dbReference>
<evidence type="ECO:0000313" key="18">
    <source>
        <dbReference type="Proteomes" id="UP001360560"/>
    </source>
</evidence>
<dbReference type="CDD" id="cd00496">
    <property type="entry name" value="PheRS_alpha_core"/>
    <property type="match status" value="1"/>
</dbReference>
<evidence type="ECO:0000313" key="17">
    <source>
        <dbReference type="EMBL" id="GMM35812.1"/>
    </source>
</evidence>
<dbReference type="Pfam" id="PF01409">
    <property type="entry name" value="tRNA-synt_2d"/>
    <property type="match status" value="2"/>
</dbReference>
<dbReference type="SUPFAM" id="SSF54991">
    <property type="entry name" value="Anticodon-binding domain of PheRS"/>
    <property type="match status" value="1"/>
</dbReference>
<evidence type="ECO:0000256" key="11">
    <source>
        <dbReference type="ARBA" id="ARBA00031194"/>
    </source>
</evidence>
<dbReference type="FunFam" id="3.30.930.10:FF:000053">
    <property type="entry name" value="Phenylalanyl-tRNA synthetase mitochondrial"/>
    <property type="match status" value="1"/>
</dbReference>
<name>A0AAV5QMQ2_9ASCO</name>
<keyword evidence="7" id="KW-0648">Protein biosynthesis</keyword>
<proteinExistence type="inferred from homology"/>
<evidence type="ECO:0000256" key="10">
    <source>
        <dbReference type="ARBA" id="ARBA00023146"/>
    </source>
</evidence>
<protein>
    <recommendedName>
        <fullName evidence="14">Phenylalanine--tRNA ligase, mitochondrial</fullName>
        <ecNumber evidence="3">6.1.1.20</ecNumber>
    </recommendedName>
    <alternativeName>
        <fullName evidence="11">Phenylalanyl-tRNA synthetase</fullName>
    </alternativeName>
</protein>
<dbReference type="RefSeq" id="XP_064852808.1">
    <property type="nucleotide sequence ID" value="XM_064996736.1"/>
</dbReference>
<keyword evidence="6" id="KW-0067">ATP-binding</keyword>
<comment type="catalytic activity">
    <reaction evidence="12">
        <text>tRNA(Phe) + L-phenylalanine + ATP = L-phenylalanyl-tRNA(Phe) + AMP + diphosphate + H(+)</text>
        <dbReference type="Rhea" id="RHEA:19413"/>
        <dbReference type="Rhea" id="RHEA-COMP:9668"/>
        <dbReference type="Rhea" id="RHEA-COMP:9699"/>
        <dbReference type="ChEBI" id="CHEBI:15378"/>
        <dbReference type="ChEBI" id="CHEBI:30616"/>
        <dbReference type="ChEBI" id="CHEBI:33019"/>
        <dbReference type="ChEBI" id="CHEBI:58095"/>
        <dbReference type="ChEBI" id="CHEBI:78442"/>
        <dbReference type="ChEBI" id="CHEBI:78531"/>
        <dbReference type="ChEBI" id="CHEBI:456215"/>
        <dbReference type="EC" id="6.1.1.20"/>
    </reaction>
</comment>
<evidence type="ECO:0000256" key="9">
    <source>
        <dbReference type="ARBA" id="ARBA00023128"/>
    </source>
</evidence>
<dbReference type="Proteomes" id="UP001360560">
    <property type="component" value="Unassembled WGS sequence"/>
</dbReference>
<evidence type="ECO:0000259" key="15">
    <source>
        <dbReference type="PROSITE" id="PS50862"/>
    </source>
</evidence>
<keyword evidence="18" id="KW-1185">Reference proteome</keyword>
<dbReference type="InterPro" id="IPR006195">
    <property type="entry name" value="aa-tRNA-synth_II"/>
</dbReference>
<evidence type="ECO:0000256" key="12">
    <source>
        <dbReference type="ARBA" id="ARBA00049255"/>
    </source>
</evidence>
<dbReference type="PROSITE" id="PS51447">
    <property type="entry name" value="FDX_ACB"/>
    <property type="match status" value="1"/>
</dbReference>
<evidence type="ECO:0000256" key="3">
    <source>
        <dbReference type="ARBA" id="ARBA00012814"/>
    </source>
</evidence>
<evidence type="ECO:0000256" key="14">
    <source>
        <dbReference type="ARBA" id="ARBA00073229"/>
    </source>
</evidence>
<evidence type="ECO:0000256" key="5">
    <source>
        <dbReference type="ARBA" id="ARBA00022741"/>
    </source>
</evidence>
<dbReference type="GO" id="GO:0005524">
    <property type="term" value="F:ATP binding"/>
    <property type="evidence" value="ECO:0007669"/>
    <property type="project" value="UniProtKB-KW"/>
</dbReference>
<dbReference type="PANTHER" id="PTHR11538">
    <property type="entry name" value="PHENYLALANYL-TRNA SYNTHETASE"/>
    <property type="match status" value="1"/>
</dbReference>
<comment type="similarity">
    <text evidence="2">Belongs to the class-II aminoacyl-tRNA synthetase family.</text>
</comment>
<dbReference type="EC" id="6.1.1.20" evidence="3"/>
<keyword evidence="9" id="KW-0496">Mitochondrion</keyword>
<gene>
    <name evidence="17" type="ORF">DASC09_031370</name>
</gene>
<evidence type="ECO:0000256" key="13">
    <source>
        <dbReference type="ARBA" id="ARBA00057761"/>
    </source>
</evidence>
<dbReference type="NCBIfam" id="TIGR00469">
    <property type="entry name" value="pheS_mito"/>
    <property type="match status" value="1"/>
</dbReference>
<dbReference type="GO" id="GO:0005759">
    <property type="term" value="C:mitochondrial matrix"/>
    <property type="evidence" value="ECO:0007669"/>
    <property type="project" value="UniProtKB-SubCell"/>
</dbReference>
<dbReference type="SUPFAM" id="SSF55681">
    <property type="entry name" value="Class II aaRS and biotin synthetases"/>
    <property type="match status" value="1"/>
</dbReference>
<dbReference type="SMART" id="SM00896">
    <property type="entry name" value="FDX-ACB"/>
    <property type="match status" value="1"/>
</dbReference>
<dbReference type="PROSITE" id="PS50862">
    <property type="entry name" value="AA_TRNA_LIGASE_II"/>
    <property type="match status" value="1"/>
</dbReference>
<evidence type="ECO:0000256" key="6">
    <source>
        <dbReference type="ARBA" id="ARBA00022840"/>
    </source>
</evidence>
<evidence type="ECO:0000256" key="8">
    <source>
        <dbReference type="ARBA" id="ARBA00022946"/>
    </source>
</evidence>
<keyword evidence="4 17" id="KW-0436">Ligase</keyword>
<reference evidence="17 18" key="1">
    <citation type="journal article" date="2023" name="Elife">
        <title>Identification of key yeast species and microbe-microbe interactions impacting larval growth of Drosophila in the wild.</title>
        <authorList>
            <person name="Mure A."/>
            <person name="Sugiura Y."/>
            <person name="Maeda R."/>
            <person name="Honda K."/>
            <person name="Sakurai N."/>
            <person name="Takahashi Y."/>
            <person name="Watada M."/>
            <person name="Katoh T."/>
            <person name="Gotoh A."/>
            <person name="Gotoh Y."/>
            <person name="Taniguchi I."/>
            <person name="Nakamura K."/>
            <person name="Hayashi T."/>
            <person name="Katayama T."/>
            <person name="Uemura T."/>
            <person name="Hattori Y."/>
        </authorList>
    </citation>
    <scope>NUCLEOTIDE SEQUENCE [LARGE SCALE GENOMIC DNA]</scope>
    <source>
        <strain evidence="17 18">SC-9</strain>
    </source>
</reference>
<comment type="function">
    <text evidence="13">Is responsible for the charging of tRNA(Phe) with phenylalanine in mitochondrial translation.</text>
</comment>
<dbReference type="InterPro" id="IPR045864">
    <property type="entry name" value="aa-tRNA-synth_II/BPL/LPL"/>
</dbReference>
<feature type="domain" description="Aminoacyl-transfer RNA synthetases class-II family profile" evidence="15">
    <location>
        <begin position="153"/>
        <end position="357"/>
    </location>
</feature>
<dbReference type="GO" id="GO:0006432">
    <property type="term" value="P:phenylalanyl-tRNA aminoacylation"/>
    <property type="evidence" value="ECO:0007669"/>
    <property type="project" value="InterPro"/>
</dbReference>
<organism evidence="17 18">
    <name type="scientific">Saccharomycopsis crataegensis</name>
    <dbReference type="NCBI Taxonomy" id="43959"/>
    <lineage>
        <taxon>Eukaryota</taxon>
        <taxon>Fungi</taxon>
        <taxon>Dikarya</taxon>
        <taxon>Ascomycota</taxon>
        <taxon>Saccharomycotina</taxon>
        <taxon>Saccharomycetes</taxon>
        <taxon>Saccharomycopsidaceae</taxon>
        <taxon>Saccharomycopsis</taxon>
    </lineage>
</organism>
<dbReference type="GO" id="GO:0000049">
    <property type="term" value="F:tRNA binding"/>
    <property type="evidence" value="ECO:0007669"/>
    <property type="project" value="InterPro"/>
</dbReference>
<dbReference type="InterPro" id="IPR005121">
    <property type="entry name" value="Fdx_antiC-bd"/>
</dbReference>
<dbReference type="FunFam" id="3.30.70.380:FF:000002">
    <property type="entry name" value="phenylalanine--tRNA ligase, mitochondrial"/>
    <property type="match status" value="1"/>
</dbReference>
<dbReference type="Gene3D" id="3.30.930.10">
    <property type="entry name" value="Bira Bifunctional Protein, Domain 2"/>
    <property type="match status" value="1"/>
</dbReference>
<dbReference type="InterPro" id="IPR036690">
    <property type="entry name" value="Fdx_antiC-bd_sf"/>
</dbReference>
<dbReference type="GO" id="GO:0004826">
    <property type="term" value="F:phenylalanine-tRNA ligase activity"/>
    <property type="evidence" value="ECO:0007669"/>
    <property type="project" value="UniProtKB-EC"/>
</dbReference>
<evidence type="ECO:0000256" key="1">
    <source>
        <dbReference type="ARBA" id="ARBA00004305"/>
    </source>
</evidence>